<gene>
    <name evidence="1" type="ORF">PXEA_LOCUS19135</name>
</gene>
<keyword evidence="2" id="KW-1185">Reference proteome</keyword>
<accession>A0A3S5A273</accession>
<dbReference type="Proteomes" id="UP000784294">
    <property type="component" value="Unassembled WGS sequence"/>
</dbReference>
<comment type="caution">
    <text evidence="1">The sequence shown here is derived from an EMBL/GenBank/DDBJ whole genome shotgun (WGS) entry which is preliminary data.</text>
</comment>
<protein>
    <submittedName>
        <fullName evidence="1">Uncharacterized protein</fullName>
    </submittedName>
</protein>
<evidence type="ECO:0000313" key="1">
    <source>
        <dbReference type="EMBL" id="VEL25695.1"/>
    </source>
</evidence>
<dbReference type="SUPFAM" id="SSF52540">
    <property type="entry name" value="P-loop containing nucleoside triphosphate hydrolases"/>
    <property type="match status" value="1"/>
</dbReference>
<dbReference type="InterPro" id="IPR027417">
    <property type="entry name" value="P-loop_NTPase"/>
</dbReference>
<sequence>MLVCASSAYASFVYSLLQKNELMEMLQLSAQLELTYAHLWDYTLVNDDLPVALEQLSELAYRQETEAAWVPQKWLSTRSDNSSPSSQGSVESRLKTASVAASLSDEGAIFLPNSALLGGSFSRMRSTFASRLSLLTDSATKSSASCSAASSPLHSVRHNRA</sequence>
<dbReference type="OrthoDB" id="439127at2759"/>
<organism evidence="1 2">
    <name type="scientific">Protopolystoma xenopodis</name>
    <dbReference type="NCBI Taxonomy" id="117903"/>
    <lineage>
        <taxon>Eukaryota</taxon>
        <taxon>Metazoa</taxon>
        <taxon>Spiralia</taxon>
        <taxon>Lophotrochozoa</taxon>
        <taxon>Platyhelminthes</taxon>
        <taxon>Monogenea</taxon>
        <taxon>Polyopisthocotylea</taxon>
        <taxon>Polystomatidea</taxon>
        <taxon>Polystomatidae</taxon>
        <taxon>Protopolystoma</taxon>
    </lineage>
</organism>
<name>A0A3S5A273_9PLAT</name>
<dbReference type="Gene3D" id="3.40.50.300">
    <property type="entry name" value="P-loop containing nucleotide triphosphate hydrolases"/>
    <property type="match status" value="1"/>
</dbReference>
<dbReference type="AlphaFoldDB" id="A0A3S5A273"/>
<proteinExistence type="predicted"/>
<dbReference type="EMBL" id="CAAALY010075693">
    <property type="protein sequence ID" value="VEL25695.1"/>
    <property type="molecule type" value="Genomic_DNA"/>
</dbReference>
<evidence type="ECO:0000313" key="2">
    <source>
        <dbReference type="Proteomes" id="UP000784294"/>
    </source>
</evidence>
<reference evidence="1" key="1">
    <citation type="submission" date="2018-11" db="EMBL/GenBank/DDBJ databases">
        <authorList>
            <consortium name="Pathogen Informatics"/>
        </authorList>
    </citation>
    <scope>NUCLEOTIDE SEQUENCE</scope>
</reference>